<comment type="caution">
    <text evidence="6">The sequence shown here is derived from an EMBL/GenBank/DDBJ whole genome shotgun (WGS) entry which is preliminary data.</text>
</comment>
<feature type="domain" description="Peptidase A1" evidence="5">
    <location>
        <begin position="75"/>
        <end position="416"/>
    </location>
</feature>
<dbReference type="InterPro" id="IPR021109">
    <property type="entry name" value="Peptidase_aspartic_dom_sf"/>
</dbReference>
<evidence type="ECO:0000256" key="3">
    <source>
        <dbReference type="RuleBase" id="RU000454"/>
    </source>
</evidence>
<dbReference type="InterPro" id="IPR001461">
    <property type="entry name" value="Aspartic_peptidase_A1"/>
</dbReference>
<dbReference type="PANTHER" id="PTHR47966">
    <property type="entry name" value="BETA-SITE APP-CLEAVING ENZYME, ISOFORM A-RELATED"/>
    <property type="match status" value="1"/>
</dbReference>
<dbReference type="PRINTS" id="PR00792">
    <property type="entry name" value="PEPSIN"/>
</dbReference>
<dbReference type="Proteomes" id="UP001448207">
    <property type="component" value="Unassembled WGS sequence"/>
</dbReference>
<keyword evidence="2 3" id="KW-0064">Aspartyl protease</keyword>
<evidence type="ECO:0000256" key="2">
    <source>
        <dbReference type="ARBA" id="ARBA00022750"/>
    </source>
</evidence>
<organism evidence="6 7">
    <name type="scientific">Phycomyces blakesleeanus</name>
    <dbReference type="NCBI Taxonomy" id="4837"/>
    <lineage>
        <taxon>Eukaryota</taxon>
        <taxon>Fungi</taxon>
        <taxon>Fungi incertae sedis</taxon>
        <taxon>Mucoromycota</taxon>
        <taxon>Mucoromycotina</taxon>
        <taxon>Mucoromycetes</taxon>
        <taxon>Mucorales</taxon>
        <taxon>Phycomycetaceae</taxon>
        <taxon>Phycomyces</taxon>
    </lineage>
</organism>
<dbReference type="InterPro" id="IPR001969">
    <property type="entry name" value="Aspartic_peptidase_AS"/>
</dbReference>
<evidence type="ECO:0000313" key="7">
    <source>
        <dbReference type="Proteomes" id="UP001448207"/>
    </source>
</evidence>
<dbReference type="Pfam" id="PF00026">
    <property type="entry name" value="Asp"/>
    <property type="match status" value="1"/>
</dbReference>
<evidence type="ECO:0000256" key="4">
    <source>
        <dbReference type="SAM" id="SignalP"/>
    </source>
</evidence>
<sequence>MLKPLVIKLSILSLGLSCLLSQAQALSSPLKFPLSRRTHSTNTLTKRWSKNKSHATQKNVSGLVPLLENKALQEYAISVSVGTPPKEFLLVLDTGSSDTWVPSSICTPKAGCPSDRRFNPSESSTYVHTRLDYQAGYLTAQVNGSYFNDTITVGNFTLDNQFLFLVNDQTGSLADQTSDILLDGVFGAGLPGSSTLSNNRNETFLTIPMELYARGLIPEPLFSVFLGQAKESAWSGEIIFGAVDQERAASRITYIDVAQFQAPNGYVYFNNWFSLASQIEVGSNYIEAEEDTSLPFLFDTGTDALVLPTDLADKVVQSLAPDAIKNDTVYNVDCSYLGNTRPFRIIFPGSQFTTVKQSKNLNVTLEVPVNKMVTRLGSTCQLIIETNDDSYPIIGNLFLRHFITVFNFEDYTIGLAPAKQ</sequence>
<accession>A0ABR3B5D2</accession>
<keyword evidence="3" id="KW-0645">Protease</keyword>
<dbReference type="PROSITE" id="PS00141">
    <property type="entry name" value="ASP_PROTEASE"/>
    <property type="match status" value="2"/>
</dbReference>
<reference evidence="6 7" key="1">
    <citation type="submission" date="2024-04" db="EMBL/GenBank/DDBJ databases">
        <title>Symmetric and asymmetric DNA N6-adenine methylation regulates different biological responses in Mucorales.</title>
        <authorList>
            <consortium name="Lawrence Berkeley National Laboratory"/>
            <person name="Lax C."/>
            <person name="Mondo S.J."/>
            <person name="Osorio-Concepcion M."/>
            <person name="Muszewska A."/>
            <person name="Corrochano-Luque M."/>
            <person name="Gutierrez G."/>
            <person name="Riley R."/>
            <person name="Lipzen A."/>
            <person name="Guo J."/>
            <person name="Hundley H."/>
            <person name="Amirebrahimi M."/>
            <person name="Ng V."/>
            <person name="Lorenzo-Gutierrez D."/>
            <person name="Binder U."/>
            <person name="Yang J."/>
            <person name="Song Y."/>
            <person name="Canovas D."/>
            <person name="Navarro E."/>
            <person name="Freitag M."/>
            <person name="Gabaldon T."/>
            <person name="Grigoriev I.V."/>
            <person name="Corrochano L.M."/>
            <person name="Nicolas F.E."/>
            <person name="Garre V."/>
        </authorList>
    </citation>
    <scope>NUCLEOTIDE SEQUENCE [LARGE SCALE GENOMIC DNA]</scope>
    <source>
        <strain evidence="6 7">L51</strain>
    </source>
</reference>
<evidence type="ECO:0000313" key="6">
    <source>
        <dbReference type="EMBL" id="KAL0090364.1"/>
    </source>
</evidence>
<keyword evidence="7" id="KW-1185">Reference proteome</keyword>
<keyword evidence="4" id="KW-0732">Signal</keyword>
<dbReference type="Gene3D" id="2.40.70.10">
    <property type="entry name" value="Acid Proteases"/>
    <property type="match status" value="2"/>
</dbReference>
<dbReference type="EMBL" id="JBCLYO010000004">
    <property type="protein sequence ID" value="KAL0090364.1"/>
    <property type="molecule type" value="Genomic_DNA"/>
</dbReference>
<feature type="signal peptide" evidence="4">
    <location>
        <begin position="1"/>
        <end position="25"/>
    </location>
</feature>
<evidence type="ECO:0000256" key="1">
    <source>
        <dbReference type="ARBA" id="ARBA00007447"/>
    </source>
</evidence>
<keyword evidence="3" id="KW-0378">Hydrolase</keyword>
<gene>
    <name evidence="6" type="ORF">J3Q64DRAFT_1675229</name>
</gene>
<protein>
    <submittedName>
        <fullName evidence="6">Aspartic peptidase domain-containing protein</fullName>
    </submittedName>
</protein>
<comment type="similarity">
    <text evidence="1 3">Belongs to the peptidase A1 family.</text>
</comment>
<evidence type="ECO:0000259" key="5">
    <source>
        <dbReference type="PROSITE" id="PS51767"/>
    </source>
</evidence>
<dbReference type="InterPro" id="IPR034164">
    <property type="entry name" value="Pepsin-like_dom"/>
</dbReference>
<dbReference type="InterPro" id="IPR033121">
    <property type="entry name" value="PEPTIDASE_A1"/>
</dbReference>
<feature type="chain" id="PRO_5047443704" evidence="4">
    <location>
        <begin position="26"/>
        <end position="420"/>
    </location>
</feature>
<proteinExistence type="inferred from homology"/>
<dbReference type="PROSITE" id="PS51767">
    <property type="entry name" value="PEPTIDASE_A1"/>
    <property type="match status" value="1"/>
</dbReference>
<dbReference type="SUPFAM" id="SSF50630">
    <property type="entry name" value="Acid proteases"/>
    <property type="match status" value="1"/>
</dbReference>
<dbReference type="CDD" id="cd05471">
    <property type="entry name" value="pepsin_like"/>
    <property type="match status" value="1"/>
</dbReference>
<name>A0ABR3B5D2_PHYBL</name>
<dbReference type="PANTHER" id="PTHR47966:SF51">
    <property type="entry name" value="BETA-SITE APP-CLEAVING ENZYME, ISOFORM A-RELATED"/>
    <property type="match status" value="1"/>
</dbReference>